<proteinExistence type="inferred from homology"/>
<organism evidence="5 6">
    <name type="scientific">Genlisea aurea</name>
    <dbReference type="NCBI Taxonomy" id="192259"/>
    <lineage>
        <taxon>Eukaryota</taxon>
        <taxon>Viridiplantae</taxon>
        <taxon>Streptophyta</taxon>
        <taxon>Embryophyta</taxon>
        <taxon>Tracheophyta</taxon>
        <taxon>Spermatophyta</taxon>
        <taxon>Magnoliopsida</taxon>
        <taxon>eudicotyledons</taxon>
        <taxon>Gunneridae</taxon>
        <taxon>Pentapetalae</taxon>
        <taxon>asterids</taxon>
        <taxon>lamiids</taxon>
        <taxon>Lamiales</taxon>
        <taxon>Lentibulariaceae</taxon>
        <taxon>Genlisea</taxon>
    </lineage>
</organism>
<evidence type="ECO:0000313" key="6">
    <source>
        <dbReference type="Proteomes" id="UP000015453"/>
    </source>
</evidence>
<name>S8C6Q5_9LAMI</name>
<dbReference type="AlphaFoldDB" id="S8C6Q5"/>
<dbReference type="Pfam" id="PF07160">
    <property type="entry name" value="SKA1"/>
    <property type="match status" value="1"/>
</dbReference>
<feature type="non-terminal residue" evidence="5">
    <location>
        <position position="1"/>
    </location>
</feature>
<evidence type="ECO:0000313" key="5">
    <source>
        <dbReference type="EMBL" id="EPS62449.1"/>
    </source>
</evidence>
<dbReference type="GO" id="GO:0000940">
    <property type="term" value="C:outer kinetochore"/>
    <property type="evidence" value="ECO:0007669"/>
    <property type="project" value="TreeGrafter"/>
</dbReference>
<evidence type="ECO:0000256" key="3">
    <source>
        <dbReference type="ARBA" id="ARBA00068507"/>
    </source>
</evidence>
<sequence length="104" mass="11720">YMKQRLTLDKVNAAIVDMATYAVTNAQLIAAPRKKLTENDLDKALELRDIAMADSVRGKHFFIETDIRGPNLKLDNTGRALLTVLRHLGRISETRVGHHRVITL</sequence>
<dbReference type="GO" id="GO:0072686">
    <property type="term" value="C:mitotic spindle"/>
    <property type="evidence" value="ECO:0007669"/>
    <property type="project" value="TreeGrafter"/>
</dbReference>
<dbReference type="GO" id="GO:0051301">
    <property type="term" value="P:cell division"/>
    <property type="evidence" value="ECO:0007669"/>
    <property type="project" value="InterPro"/>
</dbReference>
<dbReference type="FunFam" id="1.10.10.1890:FF:000002">
    <property type="entry name" value="Spindle and kinetochore-associated protein 1"/>
    <property type="match status" value="1"/>
</dbReference>
<dbReference type="PANTHER" id="PTHR28573:SF1">
    <property type="entry name" value="SPINDLE AND KINETOCHORE-ASSOCIATED PROTEIN 1"/>
    <property type="match status" value="1"/>
</dbReference>
<evidence type="ECO:0000256" key="1">
    <source>
        <dbReference type="ARBA" id="ARBA00006836"/>
    </source>
</evidence>
<evidence type="ECO:0000256" key="2">
    <source>
        <dbReference type="ARBA" id="ARBA00023054"/>
    </source>
</evidence>
<comment type="similarity">
    <text evidence="1">Belongs to the SKA1 family.</text>
</comment>
<protein>
    <recommendedName>
        <fullName evidence="3">SKA complex subunit 1 homolog</fullName>
    </recommendedName>
    <alternativeName>
        <fullName evidence="4">Spindle and kinetochore-associated protein 1 homolog</fullName>
    </alternativeName>
</protein>
<feature type="non-terminal residue" evidence="5">
    <location>
        <position position="104"/>
    </location>
</feature>
<keyword evidence="2" id="KW-0175">Coiled coil</keyword>
<dbReference type="GO" id="GO:0000278">
    <property type="term" value="P:mitotic cell cycle"/>
    <property type="evidence" value="ECO:0007669"/>
    <property type="project" value="TreeGrafter"/>
</dbReference>
<dbReference type="GO" id="GO:0007059">
    <property type="term" value="P:chromosome segregation"/>
    <property type="evidence" value="ECO:0007669"/>
    <property type="project" value="InterPro"/>
</dbReference>
<dbReference type="InterPro" id="IPR042031">
    <property type="entry name" value="SKA1_MBD_sf"/>
</dbReference>
<dbReference type="Gene3D" id="1.10.10.1890">
    <property type="entry name" value="Ska1 microtubule binding domain-like"/>
    <property type="match status" value="1"/>
</dbReference>
<dbReference type="EMBL" id="AUSU01006139">
    <property type="protein sequence ID" value="EPS62449.1"/>
    <property type="molecule type" value="Genomic_DNA"/>
</dbReference>
<dbReference type="InterPro" id="IPR009829">
    <property type="entry name" value="SKA1"/>
</dbReference>
<dbReference type="GO" id="GO:0008017">
    <property type="term" value="F:microtubule binding"/>
    <property type="evidence" value="ECO:0007669"/>
    <property type="project" value="InterPro"/>
</dbReference>
<dbReference type="OrthoDB" id="5962at2759"/>
<dbReference type="GO" id="GO:0005876">
    <property type="term" value="C:spindle microtubule"/>
    <property type="evidence" value="ECO:0007669"/>
    <property type="project" value="TreeGrafter"/>
</dbReference>
<accession>S8C6Q5</accession>
<dbReference type="PANTHER" id="PTHR28573">
    <property type="entry name" value="SPINDLE AND KINETOCHORE-ASSOCIATED PROTEIN 1"/>
    <property type="match status" value="1"/>
</dbReference>
<dbReference type="Proteomes" id="UP000015453">
    <property type="component" value="Unassembled WGS sequence"/>
</dbReference>
<evidence type="ECO:0000256" key="4">
    <source>
        <dbReference type="ARBA" id="ARBA00075755"/>
    </source>
</evidence>
<comment type="caution">
    <text evidence="5">The sequence shown here is derived from an EMBL/GenBank/DDBJ whole genome shotgun (WGS) entry which is preliminary data.</text>
</comment>
<gene>
    <name evidence="5" type="ORF">M569_12342</name>
</gene>
<keyword evidence="6" id="KW-1185">Reference proteome</keyword>
<dbReference type="GO" id="GO:0031110">
    <property type="term" value="P:regulation of microtubule polymerization or depolymerization"/>
    <property type="evidence" value="ECO:0007669"/>
    <property type="project" value="TreeGrafter"/>
</dbReference>
<reference evidence="5 6" key="1">
    <citation type="journal article" date="2013" name="BMC Genomics">
        <title>The miniature genome of a carnivorous plant Genlisea aurea contains a low number of genes and short non-coding sequences.</title>
        <authorList>
            <person name="Leushkin E.V."/>
            <person name="Sutormin R.A."/>
            <person name="Nabieva E.R."/>
            <person name="Penin A.A."/>
            <person name="Kondrashov A.S."/>
            <person name="Logacheva M.D."/>
        </authorList>
    </citation>
    <scope>NUCLEOTIDE SEQUENCE [LARGE SCALE GENOMIC DNA]</scope>
</reference>